<dbReference type="Proteomes" id="UP000600101">
    <property type="component" value="Unassembled WGS sequence"/>
</dbReference>
<dbReference type="AlphaFoldDB" id="A0A9X0QX74"/>
<reference evidence="2" key="1">
    <citation type="submission" date="2020-08" db="EMBL/GenBank/DDBJ databases">
        <authorList>
            <person name="Hu Y."/>
            <person name="Nguyen S.V."/>
            <person name="Li F."/>
            <person name="Fanning S."/>
        </authorList>
    </citation>
    <scope>NUCLEOTIDE SEQUENCE</scope>
    <source>
        <strain evidence="2">SYSU D8009</strain>
    </source>
</reference>
<name>A0A9X0QX74_9PROT</name>
<dbReference type="EMBL" id="JACOMF010000002">
    <property type="protein sequence ID" value="MBC4014252.1"/>
    <property type="molecule type" value="Genomic_DNA"/>
</dbReference>
<comment type="caution">
    <text evidence="2">The sequence shown here is derived from an EMBL/GenBank/DDBJ whole genome shotgun (WGS) entry which is preliminary data.</text>
</comment>
<accession>A0A9X0QX74</accession>
<evidence type="ECO:0000313" key="2">
    <source>
        <dbReference type="EMBL" id="MBC4014252.1"/>
    </source>
</evidence>
<dbReference type="RefSeq" id="WP_186769014.1">
    <property type="nucleotide sequence ID" value="NZ_JACOMF010000002.1"/>
</dbReference>
<evidence type="ECO:0000313" key="3">
    <source>
        <dbReference type="Proteomes" id="UP000600101"/>
    </source>
</evidence>
<evidence type="ECO:0000256" key="1">
    <source>
        <dbReference type="SAM" id="MobiDB-lite"/>
    </source>
</evidence>
<keyword evidence="3" id="KW-1185">Reference proteome</keyword>
<gene>
    <name evidence="2" type="ORF">H7965_02865</name>
</gene>
<feature type="compositionally biased region" description="Basic and acidic residues" evidence="1">
    <location>
        <begin position="34"/>
        <end position="49"/>
    </location>
</feature>
<protein>
    <submittedName>
        <fullName evidence="2">Uncharacterized protein</fullName>
    </submittedName>
</protein>
<organism evidence="2 3">
    <name type="scientific">Siccirubricoccus deserti</name>
    <dbReference type="NCBI Taxonomy" id="2013562"/>
    <lineage>
        <taxon>Bacteria</taxon>
        <taxon>Pseudomonadati</taxon>
        <taxon>Pseudomonadota</taxon>
        <taxon>Alphaproteobacteria</taxon>
        <taxon>Acetobacterales</taxon>
        <taxon>Roseomonadaceae</taxon>
        <taxon>Siccirubricoccus</taxon>
    </lineage>
</organism>
<feature type="region of interest" description="Disordered" evidence="1">
    <location>
        <begin position="1"/>
        <end position="103"/>
    </location>
</feature>
<proteinExistence type="predicted"/>
<sequence>MPADRKPDPPFPGAGADYEDTVSSRTTADGPKAPPRDKSPEHQYPEAERATGVNRTDAKAPGGPVNIPVKGKPDDSGAEAAGQSPDQATGKGSRDASGGLAQE</sequence>